<gene>
    <name evidence="10" type="ORF">KUTeg_000542</name>
</gene>
<keyword evidence="4" id="KW-0297">G-protein coupled receptor</keyword>
<keyword evidence="6" id="KW-0675">Receptor</keyword>
<accession>A0ABQ9FXU5</accession>
<dbReference type="EMBL" id="JARBDR010000018">
    <property type="protein sequence ID" value="KAJ8322071.1"/>
    <property type="molecule type" value="Genomic_DNA"/>
</dbReference>
<keyword evidence="3 8" id="KW-1133">Transmembrane helix</keyword>
<dbReference type="InterPro" id="IPR017452">
    <property type="entry name" value="GPCR_Rhodpsn_7TM"/>
</dbReference>
<evidence type="ECO:0000256" key="8">
    <source>
        <dbReference type="SAM" id="Phobius"/>
    </source>
</evidence>
<evidence type="ECO:0000256" key="7">
    <source>
        <dbReference type="ARBA" id="ARBA00023224"/>
    </source>
</evidence>
<evidence type="ECO:0000256" key="2">
    <source>
        <dbReference type="ARBA" id="ARBA00022692"/>
    </source>
</evidence>
<feature type="transmembrane region" description="Helical" evidence="8">
    <location>
        <begin position="60"/>
        <end position="82"/>
    </location>
</feature>
<dbReference type="InterPro" id="IPR000276">
    <property type="entry name" value="GPCR_Rhodpsn"/>
</dbReference>
<evidence type="ECO:0000313" key="10">
    <source>
        <dbReference type="EMBL" id="KAJ8322071.1"/>
    </source>
</evidence>
<reference evidence="10 11" key="1">
    <citation type="submission" date="2022-12" db="EMBL/GenBank/DDBJ databases">
        <title>Chromosome-level genome of Tegillarca granosa.</title>
        <authorList>
            <person name="Kim J."/>
        </authorList>
    </citation>
    <scope>NUCLEOTIDE SEQUENCE [LARGE SCALE GENOMIC DNA]</scope>
    <source>
        <strain evidence="10">Teg-2019</strain>
        <tissue evidence="10">Adductor muscle</tissue>
    </source>
</reference>
<dbReference type="PROSITE" id="PS00237">
    <property type="entry name" value="G_PROTEIN_RECEP_F1_1"/>
    <property type="match status" value="1"/>
</dbReference>
<keyword evidence="11" id="KW-1185">Reference proteome</keyword>
<evidence type="ECO:0000256" key="4">
    <source>
        <dbReference type="ARBA" id="ARBA00023040"/>
    </source>
</evidence>
<proteinExistence type="predicted"/>
<evidence type="ECO:0000256" key="5">
    <source>
        <dbReference type="ARBA" id="ARBA00023136"/>
    </source>
</evidence>
<feature type="domain" description="G-protein coupled receptors family 1 profile" evidence="9">
    <location>
        <begin position="74"/>
        <end position="216"/>
    </location>
</feature>
<sequence length="216" mass="24632">MRYAVERKRRNGDHKLLFTTSPTINSTMFPVENHSNETVVSREFLEKLELEVFLQRHIPVTVYLIMLSLIGTVGNIHAILVYSLRYNPSNYRTFVVWLGFIDLAACCMSIPFEVYDIRNGFTFESDVTCKFFRFLNHLVSSGSGFLLGVIAIERFRKVCRPFSRQLNEKESKMACVITVVVSSLLSLPSFILYGPTMKETPYPDVMGSDCTVLSSV</sequence>
<feature type="transmembrane region" description="Helical" evidence="8">
    <location>
        <begin position="134"/>
        <end position="152"/>
    </location>
</feature>
<evidence type="ECO:0000256" key="1">
    <source>
        <dbReference type="ARBA" id="ARBA00004141"/>
    </source>
</evidence>
<feature type="transmembrane region" description="Helical" evidence="8">
    <location>
        <begin position="94"/>
        <end position="114"/>
    </location>
</feature>
<keyword evidence="7" id="KW-0807">Transducer</keyword>
<evidence type="ECO:0000313" key="11">
    <source>
        <dbReference type="Proteomes" id="UP001217089"/>
    </source>
</evidence>
<feature type="transmembrane region" description="Helical" evidence="8">
    <location>
        <begin position="173"/>
        <end position="193"/>
    </location>
</feature>
<dbReference type="PANTHER" id="PTHR24238:SF47">
    <property type="entry name" value="ECDYSTEROIDS_DOPAMINE RECEPTOR-RELATED"/>
    <property type="match status" value="1"/>
</dbReference>
<organism evidence="10 11">
    <name type="scientific">Tegillarca granosa</name>
    <name type="common">Malaysian cockle</name>
    <name type="synonym">Anadara granosa</name>
    <dbReference type="NCBI Taxonomy" id="220873"/>
    <lineage>
        <taxon>Eukaryota</taxon>
        <taxon>Metazoa</taxon>
        <taxon>Spiralia</taxon>
        <taxon>Lophotrochozoa</taxon>
        <taxon>Mollusca</taxon>
        <taxon>Bivalvia</taxon>
        <taxon>Autobranchia</taxon>
        <taxon>Pteriomorphia</taxon>
        <taxon>Arcoida</taxon>
        <taxon>Arcoidea</taxon>
        <taxon>Arcidae</taxon>
        <taxon>Tegillarca</taxon>
    </lineage>
</organism>
<evidence type="ECO:0000259" key="9">
    <source>
        <dbReference type="PROSITE" id="PS50262"/>
    </source>
</evidence>
<dbReference type="Pfam" id="PF00001">
    <property type="entry name" value="7tm_1"/>
    <property type="match status" value="1"/>
</dbReference>
<comment type="caution">
    <text evidence="10">The sequence shown here is derived from an EMBL/GenBank/DDBJ whole genome shotgun (WGS) entry which is preliminary data.</text>
</comment>
<keyword evidence="5 8" id="KW-0472">Membrane</keyword>
<dbReference type="CDD" id="cd00637">
    <property type="entry name" value="7tm_classA_rhodopsin-like"/>
    <property type="match status" value="1"/>
</dbReference>
<dbReference type="PANTHER" id="PTHR24238">
    <property type="entry name" value="G-PROTEIN COUPLED RECEPTOR"/>
    <property type="match status" value="1"/>
</dbReference>
<name>A0ABQ9FXU5_TEGGR</name>
<evidence type="ECO:0000256" key="3">
    <source>
        <dbReference type="ARBA" id="ARBA00022989"/>
    </source>
</evidence>
<comment type="subcellular location">
    <subcellularLocation>
        <location evidence="1">Membrane</location>
        <topology evidence="1">Multi-pass membrane protein</topology>
    </subcellularLocation>
</comment>
<protein>
    <recommendedName>
        <fullName evidence="9">G-protein coupled receptors family 1 profile domain-containing protein</fullName>
    </recommendedName>
</protein>
<dbReference type="Proteomes" id="UP001217089">
    <property type="component" value="Unassembled WGS sequence"/>
</dbReference>
<dbReference type="PROSITE" id="PS50262">
    <property type="entry name" value="G_PROTEIN_RECEP_F1_2"/>
    <property type="match status" value="1"/>
</dbReference>
<keyword evidence="2 8" id="KW-0812">Transmembrane</keyword>
<dbReference type="Gene3D" id="1.20.1070.10">
    <property type="entry name" value="Rhodopsin 7-helix transmembrane proteins"/>
    <property type="match status" value="1"/>
</dbReference>
<dbReference type="SUPFAM" id="SSF81321">
    <property type="entry name" value="Family A G protein-coupled receptor-like"/>
    <property type="match status" value="1"/>
</dbReference>
<evidence type="ECO:0000256" key="6">
    <source>
        <dbReference type="ARBA" id="ARBA00023170"/>
    </source>
</evidence>